<sequence length="477" mass="53934">MENSTEPHIVALPMQAEGHIKPMLNLTKFLSHRGHKITFVNSHYNHNRFTQHTHLPSLPNFHFASITDGLPVDHHPPNDFTTMITPTCRSLVAKDFREFFSKLLEKKSEWNPPSCIIADGMMTTIALDVAQEFQIPLITFRTYSATATWATIYICQIIQEGVMDLQRQEDVDKLLASIPVIENLLRDRDLPYIFKFNPGHFVLDFYVKETIAMTQASALILNTFDHLEANAITKLKTIFPKVYTIGPLHTLLKTHVTSNISSSLDGHLRKENRNCITWLDHQNEKSVLYISFGTVVKLSREQLMEFWHGLVNSFKPFLWVIRKDLINGGGGCLGDNVPVELELATKDRGLIVDWAPQEDVLSHPAVGGFLTHNGWNSTLECIVEGVPMLCSPVLNDQPINCRSVTEQWKIGLDMNGTYDRLNVEKMVRDLIENKIEGLRSSADAIAEMAANSVKETGSSYHNIENLMKDVASMKVRS</sequence>
<dbReference type="FunFam" id="3.40.50.2000:FF:000040">
    <property type="entry name" value="UDP-glycosyltransferase 76C1"/>
    <property type="match status" value="1"/>
</dbReference>
<protein>
    <submittedName>
        <fullName evidence="4">7-deoxyloganetic acid glucosyltransferase-like</fullName>
    </submittedName>
</protein>
<gene>
    <name evidence="4" type="primary">LOC113851347</name>
</gene>
<dbReference type="OrthoDB" id="5835829at2759"/>
<dbReference type="InterPro" id="IPR002213">
    <property type="entry name" value="UDP_glucos_trans"/>
</dbReference>
<organism evidence="3 4">
    <name type="scientific">Abrus precatorius</name>
    <name type="common">Indian licorice</name>
    <name type="synonym">Glycine abrus</name>
    <dbReference type="NCBI Taxonomy" id="3816"/>
    <lineage>
        <taxon>Eukaryota</taxon>
        <taxon>Viridiplantae</taxon>
        <taxon>Streptophyta</taxon>
        <taxon>Embryophyta</taxon>
        <taxon>Tracheophyta</taxon>
        <taxon>Spermatophyta</taxon>
        <taxon>Magnoliopsida</taxon>
        <taxon>eudicotyledons</taxon>
        <taxon>Gunneridae</taxon>
        <taxon>Pentapetalae</taxon>
        <taxon>rosids</taxon>
        <taxon>fabids</taxon>
        <taxon>Fabales</taxon>
        <taxon>Fabaceae</taxon>
        <taxon>Papilionoideae</taxon>
        <taxon>50 kb inversion clade</taxon>
        <taxon>NPAAA clade</taxon>
        <taxon>indigoferoid/millettioid clade</taxon>
        <taxon>Abreae</taxon>
        <taxon>Abrus</taxon>
    </lineage>
</organism>
<accession>A0A8B8K1T4</accession>
<dbReference type="PANTHER" id="PTHR11926">
    <property type="entry name" value="GLUCOSYL/GLUCURONOSYL TRANSFERASES"/>
    <property type="match status" value="1"/>
</dbReference>
<evidence type="ECO:0000313" key="4">
    <source>
        <dbReference type="RefSeq" id="XP_027337611.1"/>
    </source>
</evidence>
<reference evidence="4" key="2">
    <citation type="submission" date="2025-08" db="UniProtKB">
        <authorList>
            <consortium name="RefSeq"/>
        </authorList>
    </citation>
    <scope>IDENTIFICATION</scope>
    <source>
        <tissue evidence="4">Young leaves</tissue>
    </source>
</reference>
<proteinExistence type="inferred from homology"/>
<evidence type="ECO:0000256" key="2">
    <source>
        <dbReference type="ARBA" id="ARBA00022679"/>
    </source>
</evidence>
<dbReference type="GO" id="GO:0080044">
    <property type="term" value="F:quercetin 7-O-glucosyltransferase activity"/>
    <property type="evidence" value="ECO:0007669"/>
    <property type="project" value="TreeGrafter"/>
</dbReference>
<dbReference type="PANTHER" id="PTHR11926:SF1392">
    <property type="entry name" value="GLYCOSYLTRANSFERASE"/>
    <property type="match status" value="1"/>
</dbReference>
<keyword evidence="2" id="KW-0808">Transferase</keyword>
<evidence type="ECO:0000256" key="1">
    <source>
        <dbReference type="ARBA" id="ARBA00009995"/>
    </source>
</evidence>
<dbReference type="CDD" id="cd03784">
    <property type="entry name" value="GT1_Gtf-like"/>
    <property type="match status" value="1"/>
</dbReference>
<dbReference type="GO" id="GO:0080043">
    <property type="term" value="F:quercetin 3-O-glucosyltransferase activity"/>
    <property type="evidence" value="ECO:0007669"/>
    <property type="project" value="TreeGrafter"/>
</dbReference>
<dbReference type="Pfam" id="PF00201">
    <property type="entry name" value="UDPGT"/>
    <property type="match status" value="1"/>
</dbReference>
<dbReference type="SUPFAM" id="SSF53756">
    <property type="entry name" value="UDP-Glycosyltransferase/glycogen phosphorylase"/>
    <property type="match status" value="1"/>
</dbReference>
<dbReference type="GeneID" id="113851347"/>
<dbReference type="RefSeq" id="XP_027337611.1">
    <property type="nucleotide sequence ID" value="XM_027481810.1"/>
</dbReference>
<reference evidence="3" key="1">
    <citation type="journal article" date="2019" name="Toxins">
        <title>Detection of Abrin-Like and Prepropulchellin-Like Toxin Genes and Transcripts Using Whole Genome Sequencing and Full-Length Transcript Sequencing of Abrus precatorius.</title>
        <authorList>
            <person name="Hovde B.T."/>
            <person name="Daligault H.E."/>
            <person name="Hanschen E.R."/>
            <person name="Kunde Y.A."/>
            <person name="Johnson M.B."/>
            <person name="Starkenburg S.R."/>
            <person name="Johnson S.L."/>
        </authorList>
    </citation>
    <scope>NUCLEOTIDE SEQUENCE [LARGE SCALE GENOMIC DNA]</scope>
</reference>
<dbReference type="KEGG" id="aprc:113851347"/>
<comment type="similarity">
    <text evidence="1">Belongs to the UDP-glycosyltransferase family.</text>
</comment>
<dbReference type="Gene3D" id="3.40.50.2000">
    <property type="entry name" value="Glycogen Phosphorylase B"/>
    <property type="match status" value="2"/>
</dbReference>
<evidence type="ECO:0000313" key="3">
    <source>
        <dbReference type="Proteomes" id="UP000694853"/>
    </source>
</evidence>
<dbReference type="AlphaFoldDB" id="A0A8B8K1T4"/>
<dbReference type="Proteomes" id="UP000694853">
    <property type="component" value="Unplaced"/>
</dbReference>
<name>A0A8B8K1T4_ABRPR</name>
<keyword evidence="3" id="KW-1185">Reference proteome</keyword>